<protein>
    <submittedName>
        <fullName evidence="1">Uncharacterized protein</fullName>
    </submittedName>
</protein>
<comment type="caution">
    <text evidence="1">The sequence shown here is derived from an EMBL/GenBank/DDBJ whole genome shotgun (WGS) entry which is preliminary data.</text>
</comment>
<name>A0A4V3ITH7_9MICO</name>
<proteinExistence type="predicted"/>
<dbReference type="RefSeq" id="WP_134555233.1">
    <property type="nucleotide sequence ID" value="NZ_SOHK01000009.1"/>
</dbReference>
<dbReference type="EMBL" id="SOHK01000009">
    <property type="protein sequence ID" value="TFD66723.1"/>
    <property type="molecule type" value="Genomic_DNA"/>
</dbReference>
<sequence length="123" mass="14058">MLLSKSRQRTTADREIHQSRRTVMKENAYQFGMRMATLRDFQDELQQIIERRFRADAATPANDTVLAEDPAGLNQRTLLFTLVAVAAIRHAWRCWAESDGASPLSGRANASFAEVYRTTRRND</sequence>
<reference evidence="1 2" key="1">
    <citation type="submission" date="2019-03" db="EMBL/GenBank/DDBJ databases">
        <title>Genomics of glacier-inhabiting Cryobacterium strains.</title>
        <authorList>
            <person name="Liu Q."/>
            <person name="Xin Y.-H."/>
        </authorList>
    </citation>
    <scope>NUCLEOTIDE SEQUENCE [LARGE SCALE GENOMIC DNA]</scope>
    <source>
        <strain evidence="1 2">Sr36</strain>
    </source>
</reference>
<dbReference type="Gene3D" id="1.10.357.10">
    <property type="entry name" value="Tetracycline Repressor, domain 2"/>
    <property type="match status" value="1"/>
</dbReference>
<organism evidence="1 2">
    <name type="scientific">Cryobacterium ruanii</name>
    <dbReference type="NCBI Taxonomy" id="1259197"/>
    <lineage>
        <taxon>Bacteria</taxon>
        <taxon>Bacillati</taxon>
        <taxon>Actinomycetota</taxon>
        <taxon>Actinomycetes</taxon>
        <taxon>Micrococcales</taxon>
        <taxon>Microbacteriaceae</taxon>
        <taxon>Cryobacterium</taxon>
    </lineage>
</organism>
<dbReference type="Proteomes" id="UP000298154">
    <property type="component" value="Unassembled WGS sequence"/>
</dbReference>
<dbReference type="OrthoDB" id="8688418at2"/>
<accession>A0A4V3ITH7</accession>
<evidence type="ECO:0000313" key="2">
    <source>
        <dbReference type="Proteomes" id="UP000298154"/>
    </source>
</evidence>
<gene>
    <name evidence="1" type="ORF">E3T47_05975</name>
</gene>
<dbReference type="AlphaFoldDB" id="A0A4V3ITH7"/>
<evidence type="ECO:0000313" key="1">
    <source>
        <dbReference type="EMBL" id="TFD66723.1"/>
    </source>
</evidence>
<keyword evidence="2" id="KW-1185">Reference proteome</keyword>